<gene>
    <name evidence="1" type="ORF">RCOM_0867470</name>
</gene>
<keyword evidence="2" id="KW-1185">Reference proteome</keyword>
<evidence type="ECO:0000313" key="1">
    <source>
        <dbReference type="EMBL" id="EEF42536.1"/>
    </source>
</evidence>
<dbReference type="InParanoid" id="B9S1R7"/>
<dbReference type="AlphaFoldDB" id="B9S1R7"/>
<accession>B9S1R7</accession>
<dbReference type="EMBL" id="EQ973844">
    <property type="protein sequence ID" value="EEF42536.1"/>
    <property type="molecule type" value="Genomic_DNA"/>
</dbReference>
<proteinExistence type="predicted"/>
<protein>
    <submittedName>
        <fullName evidence="1">Uncharacterized protein</fullName>
    </submittedName>
</protein>
<organism evidence="1 2">
    <name type="scientific">Ricinus communis</name>
    <name type="common">Castor bean</name>
    <dbReference type="NCBI Taxonomy" id="3988"/>
    <lineage>
        <taxon>Eukaryota</taxon>
        <taxon>Viridiplantae</taxon>
        <taxon>Streptophyta</taxon>
        <taxon>Embryophyta</taxon>
        <taxon>Tracheophyta</taxon>
        <taxon>Spermatophyta</taxon>
        <taxon>Magnoliopsida</taxon>
        <taxon>eudicotyledons</taxon>
        <taxon>Gunneridae</taxon>
        <taxon>Pentapetalae</taxon>
        <taxon>rosids</taxon>
        <taxon>fabids</taxon>
        <taxon>Malpighiales</taxon>
        <taxon>Euphorbiaceae</taxon>
        <taxon>Acalyphoideae</taxon>
        <taxon>Acalypheae</taxon>
        <taxon>Ricinus</taxon>
    </lineage>
</organism>
<dbReference type="Proteomes" id="UP000008311">
    <property type="component" value="Unassembled WGS sequence"/>
</dbReference>
<name>B9S1R7_RICCO</name>
<reference evidence="2" key="1">
    <citation type="journal article" date="2010" name="Nat. Biotechnol.">
        <title>Draft genome sequence of the oilseed species Ricinus communis.</title>
        <authorList>
            <person name="Chan A.P."/>
            <person name="Crabtree J."/>
            <person name="Zhao Q."/>
            <person name="Lorenzi H."/>
            <person name="Orvis J."/>
            <person name="Puiu D."/>
            <person name="Melake-Berhan A."/>
            <person name="Jones K.M."/>
            <person name="Redman J."/>
            <person name="Chen G."/>
            <person name="Cahoon E.B."/>
            <person name="Gedil M."/>
            <person name="Stanke M."/>
            <person name="Haas B.J."/>
            <person name="Wortman J.R."/>
            <person name="Fraser-Liggett C.M."/>
            <person name="Ravel J."/>
            <person name="Rabinowicz P.D."/>
        </authorList>
    </citation>
    <scope>NUCLEOTIDE SEQUENCE [LARGE SCALE GENOMIC DNA]</scope>
    <source>
        <strain evidence="2">cv. Hale</strain>
    </source>
</reference>
<evidence type="ECO:0000313" key="2">
    <source>
        <dbReference type="Proteomes" id="UP000008311"/>
    </source>
</evidence>
<sequence length="137" mass="15848">MKPQARLFWRAMPGLPYLAEKWNILVTGVTTASPFNRPFPRFAATPRSSIGTNLFRALTSFTTGSFGFLLADKCRKLTTCRVESKWLEPSERVPGFGKILMTVLAVIMMKKLRNWKKMTWIMREIRRKKHMLNLLLG</sequence>